<evidence type="ECO:0000256" key="8">
    <source>
        <dbReference type="ARBA" id="ARBA00023170"/>
    </source>
</evidence>
<dbReference type="InterPro" id="IPR000531">
    <property type="entry name" value="Beta-barrel_TonB"/>
</dbReference>
<dbReference type="InterPro" id="IPR039426">
    <property type="entry name" value="TonB-dep_rcpt-like"/>
</dbReference>
<dbReference type="GO" id="GO:0044718">
    <property type="term" value="P:siderophore transmembrane transport"/>
    <property type="evidence" value="ECO:0007669"/>
    <property type="project" value="TreeGrafter"/>
</dbReference>
<dbReference type="Pfam" id="PF07715">
    <property type="entry name" value="Plug"/>
    <property type="match status" value="1"/>
</dbReference>
<feature type="signal peptide" evidence="11">
    <location>
        <begin position="1"/>
        <end position="19"/>
    </location>
</feature>
<dbReference type="Gene3D" id="2.40.170.20">
    <property type="entry name" value="TonB-dependent receptor, beta-barrel domain"/>
    <property type="match status" value="1"/>
</dbReference>
<evidence type="ECO:0000256" key="10">
    <source>
        <dbReference type="RuleBase" id="RU003357"/>
    </source>
</evidence>
<dbReference type="InterPro" id="IPR036942">
    <property type="entry name" value="Beta-barrel_TonB_sf"/>
</dbReference>
<dbReference type="GO" id="GO:0009279">
    <property type="term" value="C:cell outer membrane"/>
    <property type="evidence" value="ECO:0007669"/>
    <property type="project" value="UniProtKB-SubCell"/>
</dbReference>
<evidence type="ECO:0000256" key="7">
    <source>
        <dbReference type="ARBA" id="ARBA00023136"/>
    </source>
</evidence>
<keyword evidence="3" id="KW-1134">Transmembrane beta strand</keyword>
<reference key="1">
    <citation type="submission" date="2010-11" db="EMBL/GenBank/DDBJ databases">
        <title>The complete genome of Leadbetterella byssophila DSM 17132.</title>
        <authorList>
            <consortium name="US DOE Joint Genome Institute (JGI-PGF)"/>
            <person name="Lucas S."/>
            <person name="Copeland A."/>
            <person name="Lapidus A."/>
            <person name="Glavina del Rio T."/>
            <person name="Dalin E."/>
            <person name="Tice H."/>
            <person name="Bruce D."/>
            <person name="Goodwin L."/>
            <person name="Pitluck S."/>
            <person name="Kyrpides N."/>
            <person name="Mavromatis K."/>
            <person name="Ivanova N."/>
            <person name="Teshima H."/>
            <person name="Brettin T."/>
            <person name="Detter J.C."/>
            <person name="Han C."/>
            <person name="Tapia R."/>
            <person name="Land M."/>
            <person name="Hauser L."/>
            <person name="Markowitz V."/>
            <person name="Cheng J.-F."/>
            <person name="Hugenholtz P."/>
            <person name="Woyke T."/>
            <person name="Wu D."/>
            <person name="Tindall B."/>
            <person name="Pomrenke H.G."/>
            <person name="Brambilla E."/>
            <person name="Klenk H.-P."/>
            <person name="Eisen J.A."/>
        </authorList>
    </citation>
    <scope>NUCLEOTIDE SEQUENCE [LARGE SCALE GENOMIC DNA]</scope>
    <source>
        <strain>DSM 17132</strain>
    </source>
</reference>
<dbReference type="RefSeq" id="WP_013408300.1">
    <property type="nucleotide sequence ID" value="NC_014655.1"/>
</dbReference>
<feature type="domain" description="TonB-dependent receptor plug" evidence="13">
    <location>
        <begin position="52"/>
        <end position="140"/>
    </location>
</feature>
<dbReference type="InterPro" id="IPR037066">
    <property type="entry name" value="Plug_dom_sf"/>
</dbReference>
<evidence type="ECO:0000256" key="1">
    <source>
        <dbReference type="ARBA" id="ARBA00004571"/>
    </source>
</evidence>
<evidence type="ECO:0000313" key="14">
    <source>
        <dbReference type="EMBL" id="ADQ17251.1"/>
    </source>
</evidence>
<evidence type="ECO:0000256" key="11">
    <source>
        <dbReference type="SAM" id="SignalP"/>
    </source>
</evidence>
<evidence type="ECO:0000259" key="12">
    <source>
        <dbReference type="Pfam" id="PF00593"/>
    </source>
</evidence>
<dbReference type="GO" id="GO:0015344">
    <property type="term" value="F:siderophore uptake transmembrane transporter activity"/>
    <property type="evidence" value="ECO:0007669"/>
    <property type="project" value="TreeGrafter"/>
</dbReference>
<dbReference type="EMBL" id="CP002305">
    <property type="protein sequence ID" value="ADQ17251.1"/>
    <property type="molecule type" value="Genomic_DNA"/>
</dbReference>
<gene>
    <name evidence="14" type="ordered locus">Lbys_1540</name>
</gene>
<comment type="subcellular location">
    <subcellularLocation>
        <location evidence="1">Cell outer membrane</location>
        <topology evidence="1">Multi-pass membrane protein</topology>
    </subcellularLocation>
</comment>
<comment type="similarity">
    <text evidence="10">Belongs to the TonB-dependent receptor family.</text>
</comment>
<name>E4RXL6_LEAB4</name>
<evidence type="ECO:0000256" key="6">
    <source>
        <dbReference type="ARBA" id="ARBA00023077"/>
    </source>
</evidence>
<keyword evidence="8 14" id="KW-0675">Receptor</keyword>
<evidence type="ECO:0000256" key="3">
    <source>
        <dbReference type="ARBA" id="ARBA00022452"/>
    </source>
</evidence>
<evidence type="ECO:0000256" key="9">
    <source>
        <dbReference type="ARBA" id="ARBA00023237"/>
    </source>
</evidence>
<keyword evidence="4" id="KW-0812">Transmembrane</keyword>
<dbReference type="eggNOG" id="COG4206">
    <property type="taxonomic scope" value="Bacteria"/>
</dbReference>
<dbReference type="STRING" id="649349.Lbys_1540"/>
<evidence type="ECO:0000313" key="15">
    <source>
        <dbReference type="Proteomes" id="UP000007435"/>
    </source>
</evidence>
<keyword evidence="9" id="KW-0998">Cell outer membrane</keyword>
<dbReference type="Pfam" id="PF00593">
    <property type="entry name" value="TonB_dep_Rec_b-barrel"/>
    <property type="match status" value="1"/>
</dbReference>
<dbReference type="Proteomes" id="UP000007435">
    <property type="component" value="Chromosome"/>
</dbReference>
<protein>
    <submittedName>
        <fullName evidence="14">TonB-dependent receptor</fullName>
    </submittedName>
</protein>
<dbReference type="SUPFAM" id="SSF56935">
    <property type="entry name" value="Porins"/>
    <property type="match status" value="1"/>
</dbReference>
<feature type="chain" id="PRO_5003185924" evidence="11">
    <location>
        <begin position="20"/>
        <end position="625"/>
    </location>
</feature>
<dbReference type="HOGENOM" id="CLU_026226_0_0_10"/>
<evidence type="ECO:0000256" key="2">
    <source>
        <dbReference type="ARBA" id="ARBA00022448"/>
    </source>
</evidence>
<evidence type="ECO:0000256" key="5">
    <source>
        <dbReference type="ARBA" id="ARBA00022729"/>
    </source>
</evidence>
<evidence type="ECO:0000259" key="13">
    <source>
        <dbReference type="Pfam" id="PF07715"/>
    </source>
</evidence>
<dbReference type="PANTHER" id="PTHR30069:SF29">
    <property type="entry name" value="HEMOGLOBIN AND HEMOGLOBIN-HAPTOGLOBIN-BINDING PROTEIN 1-RELATED"/>
    <property type="match status" value="1"/>
</dbReference>
<keyword evidence="2" id="KW-0813">Transport</keyword>
<dbReference type="InterPro" id="IPR012910">
    <property type="entry name" value="Plug_dom"/>
</dbReference>
<proteinExistence type="inferred from homology"/>
<evidence type="ECO:0000256" key="4">
    <source>
        <dbReference type="ARBA" id="ARBA00022692"/>
    </source>
</evidence>
<dbReference type="Gene3D" id="2.170.130.10">
    <property type="entry name" value="TonB-dependent receptor, plug domain"/>
    <property type="match status" value="1"/>
</dbReference>
<sequence length="625" mass="71903">MSKTHWLGLLMILSGTIFAQEKTLEPVSIQGIRPERFMSGQKNHYIDSVTFHQNSHQNLGEFLLSQTPIIVKNYGAGQLASVSFRGTSASHTAVLWNGININYPSLGQADFSTIPMVGFDDLSVQFGSGSSTVGTDAVGGSIMLRSLPDFQGSGTRVKLGLRGESTNNLQAHLTLKHHLHTKKGLQFYSKTTPYWNKWNHDLGEGPIVRENQSLNVEPIRTLQGGVIQDLFLLMPNKDSWSLNFWYNDHDLTIQPQVAQLRETTAAKALRTVLSYHRKQTLARMAYISDRTQYGKGPSPIPSESKVKRLITRLEQDLNFNKTSLKIGAEATYIDAVLDGSIHKNEWRSDFYALFRQDWTTFWNSTVNFRQALVSGYNPPFTPSIGNELYIFKTKDHSLLWNTSIARSYRVPTLNERYWDVLGNPDIKPENGWNKETGLKWKTPFSIEVGATYFHNRIKDWTYWNPTKNYRVENLQEVLAKGWEIEMAYIYNNKEFQSKVRMHYSWLHTSQQKEYGPYTKDLIGKQLVYIPRHSLGGNFWAKYKSWSLDVQPQYQSRRYITFDHSGKFFDPYFLLNARLGYSGQIRKCYYQMALQSNNLTDTLYPNVKQNAMPLRTWALQLTIGNI</sequence>
<accession>E4RXL6</accession>
<keyword evidence="6 10" id="KW-0798">TonB box</keyword>
<reference evidence="14 15" key="2">
    <citation type="journal article" date="2011" name="Stand. Genomic Sci.">
        <title>Complete genome sequence of Leadbetterella byssophila type strain (4M15).</title>
        <authorList>
            <person name="Abt B."/>
            <person name="Teshima H."/>
            <person name="Lucas S."/>
            <person name="Lapidus A."/>
            <person name="Del Rio T.G."/>
            <person name="Nolan M."/>
            <person name="Tice H."/>
            <person name="Cheng J.F."/>
            <person name="Pitluck S."/>
            <person name="Liolios K."/>
            <person name="Pagani I."/>
            <person name="Ivanova N."/>
            <person name="Mavromatis K."/>
            <person name="Pati A."/>
            <person name="Tapia R."/>
            <person name="Han C."/>
            <person name="Goodwin L."/>
            <person name="Chen A."/>
            <person name="Palaniappan K."/>
            <person name="Land M."/>
            <person name="Hauser L."/>
            <person name="Chang Y.J."/>
            <person name="Jeffries C.D."/>
            <person name="Rohde M."/>
            <person name="Goker M."/>
            <person name="Tindall B.J."/>
            <person name="Detter J.C."/>
            <person name="Woyke T."/>
            <person name="Bristow J."/>
            <person name="Eisen J.A."/>
            <person name="Markowitz V."/>
            <person name="Hugenholtz P."/>
            <person name="Klenk H.P."/>
            <person name="Kyrpides N.C."/>
        </authorList>
    </citation>
    <scope>NUCLEOTIDE SEQUENCE [LARGE SCALE GENOMIC DNA]</scope>
    <source>
        <strain evidence="15">DSM 17132 / JCM 16389 / KACC 11308 / NBRC 106382 / 4M15</strain>
    </source>
</reference>
<organism evidence="14 15">
    <name type="scientific">Leadbetterella byssophila (strain DSM 17132 / JCM 16389 / KACC 11308 / NBRC 106382 / 4M15)</name>
    <dbReference type="NCBI Taxonomy" id="649349"/>
    <lineage>
        <taxon>Bacteria</taxon>
        <taxon>Pseudomonadati</taxon>
        <taxon>Bacteroidota</taxon>
        <taxon>Cytophagia</taxon>
        <taxon>Cytophagales</taxon>
        <taxon>Leadbetterellaceae</taxon>
        <taxon>Leadbetterella</taxon>
    </lineage>
</organism>
<dbReference type="KEGG" id="lby:Lbys_1540"/>
<feature type="domain" description="TonB-dependent receptor-like beta-barrel" evidence="12">
    <location>
        <begin position="237"/>
        <end position="581"/>
    </location>
</feature>
<dbReference type="PANTHER" id="PTHR30069">
    <property type="entry name" value="TONB-DEPENDENT OUTER MEMBRANE RECEPTOR"/>
    <property type="match status" value="1"/>
</dbReference>
<keyword evidence="5 11" id="KW-0732">Signal</keyword>
<dbReference type="AlphaFoldDB" id="E4RXL6"/>
<keyword evidence="15" id="KW-1185">Reference proteome</keyword>
<dbReference type="OrthoDB" id="9762903at2"/>
<keyword evidence="7 10" id="KW-0472">Membrane</keyword>